<feature type="compositionally biased region" description="Pro residues" evidence="1">
    <location>
        <begin position="243"/>
        <end position="266"/>
    </location>
</feature>
<protein>
    <submittedName>
        <fullName evidence="2">Uncharacterized protein</fullName>
    </submittedName>
</protein>
<feature type="region of interest" description="Disordered" evidence="1">
    <location>
        <begin position="226"/>
        <end position="270"/>
    </location>
</feature>
<organism evidence="2">
    <name type="scientific">Streptomyces spiramyceticus</name>
    <dbReference type="NCBI Taxonomy" id="299717"/>
    <lineage>
        <taxon>Bacteria</taxon>
        <taxon>Bacillati</taxon>
        <taxon>Actinomycetota</taxon>
        <taxon>Actinomycetes</taxon>
        <taxon>Kitasatosporales</taxon>
        <taxon>Streptomycetaceae</taxon>
        <taxon>Streptomyces</taxon>
    </lineage>
</organism>
<dbReference type="AlphaFoldDB" id="A0A411PXG0"/>
<feature type="compositionally biased region" description="Polar residues" evidence="1">
    <location>
        <begin position="442"/>
        <end position="464"/>
    </location>
</feature>
<evidence type="ECO:0000313" key="2">
    <source>
        <dbReference type="EMBL" id="QBG49796.1"/>
    </source>
</evidence>
<name>A0A411PXG0_9ACTN</name>
<accession>A0A411PXG0</accession>
<gene>
    <name evidence="2" type="primary">bsm43</name>
</gene>
<feature type="region of interest" description="Disordered" evidence="1">
    <location>
        <begin position="441"/>
        <end position="464"/>
    </location>
</feature>
<reference evidence="2" key="1">
    <citation type="journal article" date="2019" name="Microb. Cell Fact.">
        <title>Engineering of leucine-responsive regulatory protein improves spiramycin and bitespiramycin biosynthesis.</title>
        <authorList>
            <person name="Lu Z."/>
            <person name="Zhang X."/>
            <person name="Dai J."/>
            <person name="Wang Y."/>
            <person name="He W."/>
        </authorList>
    </citation>
    <scope>NUCLEOTIDE SEQUENCE</scope>
    <source>
        <strain evidence="2">WSJ</strain>
    </source>
</reference>
<dbReference type="EMBL" id="MH460451">
    <property type="protein sequence ID" value="QBG49796.1"/>
    <property type="molecule type" value="Genomic_DNA"/>
</dbReference>
<evidence type="ECO:0000256" key="1">
    <source>
        <dbReference type="SAM" id="MobiDB-lite"/>
    </source>
</evidence>
<proteinExistence type="predicted"/>
<sequence>MRVHGAERFLFRFRRHYSDVEYVIDIYGPGGYYGDLGSSADLGRPVLCGLADSSGATTIVSSEGGRFETKRATETPPLGRTTMAARLSIDADRPTLMAATGLSRDNFLLAEGFESGFSVWEVVANSGVRLASRLLRGVKTLDWLDLPDHRKLLAIGCDDGSLTLMGLEPASDAPVGAPGRWRTENFDSPYDHPGIISVTWCLPSSRLPMTAVLCEDLTVRREPGPFAAVPHEASGNKLSSGPDTPPPPDVTPPSDAPPPPDAPPRPTALHVDPAGLVALGKADLWPPLSLVEDLVALTGRTAPGALHDPRFRALADHPGIVRLKELAWPGRSRIGFAGLLAAETAQVAECAPPPGSGDADRVAALRDALASGLCESDVPAVPLTPVADVANRVSDRMISLLTVLGPETVQADPSLPLLLARSAADMPHLDRRQLRLLAPQASDGSARTKTTVHAPGTSGTSNRGALTHLLPTQLALPRTLLLLKHSRHELLYRLHVTEAEPFPGEVTLVLDTSPPTFGPVEALLRAAAHLITAEFWRYGRHPQLVTFDRPSQAVPVARPTDLLALWTTRTLDVPDVARALATAATSGAPALLLTHHRLPRELGLTPGPQLRLFTTHSADDAPAGRWALPFQRHVPPSPQPAQLRNAISALLMG</sequence>